<feature type="transmembrane region" description="Helical" evidence="1">
    <location>
        <begin position="102"/>
        <end position="122"/>
    </location>
</feature>
<comment type="caution">
    <text evidence="2">The sequence shown here is derived from an EMBL/GenBank/DDBJ whole genome shotgun (WGS) entry which is preliminary data.</text>
</comment>
<proteinExistence type="predicted"/>
<sequence>MNARYRLGQLDTARIKGEQLIGEPVLLDHPEISLPVYETLARVAIKSQEKDLAIQRLNEALQISKRQVMRLADVDTIAAQIRLDEMQSGYLLKEERFKREKLWLIFSLVLAALISITGGILYRSIRQKRRLEQILFESQKSELSYFNSHHLRRHVANILGIVDMIRHSALPYETYAEAEPHLFRATEDLDQSIREITAKLGD</sequence>
<keyword evidence="1" id="KW-0472">Membrane</keyword>
<evidence type="ECO:0000313" key="2">
    <source>
        <dbReference type="EMBL" id="MCQ6958718.1"/>
    </source>
</evidence>
<name>A0ABT1T454_9SPHI</name>
<evidence type="ECO:0008006" key="4">
    <source>
        <dbReference type="Google" id="ProtNLM"/>
    </source>
</evidence>
<protein>
    <recommendedName>
        <fullName evidence="4">Tetratricopeptide repeat protein</fullName>
    </recommendedName>
</protein>
<dbReference type="EMBL" id="JANHOH010000002">
    <property type="protein sequence ID" value="MCQ6958718.1"/>
    <property type="molecule type" value="Genomic_DNA"/>
</dbReference>
<evidence type="ECO:0000256" key="1">
    <source>
        <dbReference type="SAM" id="Phobius"/>
    </source>
</evidence>
<gene>
    <name evidence="2" type="ORF">NPE20_12150</name>
</gene>
<evidence type="ECO:0000313" key="3">
    <source>
        <dbReference type="Proteomes" id="UP001204376"/>
    </source>
</evidence>
<keyword evidence="1" id="KW-0812">Transmembrane</keyword>
<accession>A0ABT1T454</accession>
<reference evidence="2 3" key="1">
    <citation type="submission" date="2022-07" db="EMBL/GenBank/DDBJ databases">
        <title>Mucilaginibacter sp. JC4.</title>
        <authorList>
            <person name="Le V."/>
            <person name="Ko S.-R."/>
            <person name="Ahn C.-Y."/>
            <person name="Oh H.-M."/>
        </authorList>
    </citation>
    <scope>NUCLEOTIDE SEQUENCE [LARGE SCALE GENOMIC DNA]</scope>
    <source>
        <strain evidence="2 3">JC4</strain>
    </source>
</reference>
<keyword evidence="3" id="KW-1185">Reference proteome</keyword>
<organism evidence="2 3">
    <name type="scientific">Mucilaginibacter aquariorum</name>
    <dbReference type="NCBI Taxonomy" id="2967225"/>
    <lineage>
        <taxon>Bacteria</taxon>
        <taxon>Pseudomonadati</taxon>
        <taxon>Bacteroidota</taxon>
        <taxon>Sphingobacteriia</taxon>
        <taxon>Sphingobacteriales</taxon>
        <taxon>Sphingobacteriaceae</taxon>
        <taxon>Mucilaginibacter</taxon>
    </lineage>
</organism>
<dbReference type="Proteomes" id="UP001204376">
    <property type="component" value="Unassembled WGS sequence"/>
</dbReference>
<keyword evidence="1" id="KW-1133">Transmembrane helix</keyword>